<dbReference type="EMBL" id="JAQQDR010000002">
    <property type="protein sequence ID" value="MFM0237357.1"/>
    <property type="molecule type" value="Genomic_DNA"/>
</dbReference>
<dbReference type="SUPFAM" id="SSF101473">
    <property type="entry name" value="DhaL-like"/>
    <property type="match status" value="1"/>
</dbReference>
<dbReference type="Proteomes" id="UP001629274">
    <property type="component" value="Unassembled WGS sequence"/>
</dbReference>
<dbReference type="PROSITE" id="PS51480">
    <property type="entry name" value="DHAL"/>
    <property type="match status" value="1"/>
</dbReference>
<name>A0ABW9BBF2_9BURK</name>
<evidence type="ECO:0000256" key="1">
    <source>
        <dbReference type="ARBA" id="ARBA00022679"/>
    </source>
</evidence>
<gene>
    <name evidence="4" type="primary">dhaL</name>
    <name evidence="4" type="ORF">PQR03_04360</name>
</gene>
<proteinExistence type="predicted"/>
<evidence type="ECO:0000313" key="5">
    <source>
        <dbReference type="Proteomes" id="UP001629274"/>
    </source>
</evidence>
<dbReference type="PANTHER" id="PTHR28629:SF4">
    <property type="entry name" value="TRIOKINASE_FMN CYCLASE"/>
    <property type="match status" value="1"/>
</dbReference>
<dbReference type="InterPro" id="IPR012737">
    <property type="entry name" value="DhaK_L_YcgS"/>
</dbReference>
<feature type="domain" description="DhaL" evidence="3">
    <location>
        <begin position="4"/>
        <end position="203"/>
    </location>
</feature>
<dbReference type="GO" id="GO:0016301">
    <property type="term" value="F:kinase activity"/>
    <property type="evidence" value="ECO:0007669"/>
    <property type="project" value="UniProtKB-KW"/>
</dbReference>
<dbReference type="InterPro" id="IPR004007">
    <property type="entry name" value="DhaL_dom"/>
</dbReference>
<organism evidence="4 5">
    <name type="scientific">Paraburkholderia phytofirmans</name>
    <dbReference type="NCBI Taxonomy" id="261302"/>
    <lineage>
        <taxon>Bacteria</taxon>
        <taxon>Pseudomonadati</taxon>
        <taxon>Pseudomonadota</taxon>
        <taxon>Betaproteobacteria</taxon>
        <taxon>Burkholderiales</taxon>
        <taxon>Burkholderiaceae</taxon>
        <taxon>Paraburkholderia</taxon>
    </lineage>
</organism>
<protein>
    <submittedName>
        <fullName evidence="4">Dihydroxyacetone kinase subunit DhaL</fullName>
    </submittedName>
</protein>
<dbReference type="InterPro" id="IPR036117">
    <property type="entry name" value="DhaL_dom_sf"/>
</dbReference>
<keyword evidence="1" id="KW-0808">Transferase</keyword>
<sequence length="210" mass="21936">MNGKTVMACIDAAYAALKEHTDEIASLDQQIGDGDHIFNLLRGMEALLAVRAEIEAEAFGPALDIAASKVLSTVGGSSGPLFFSLLNGMSKASAINAVDVAGFAHIFAAGVEAVGQRGKTGVGSKTMMDVLIPVAKRFEELAAESAAVRVVLDTLPQIAEENMLATRDMLATKGRASFLGERSRGHIDPGARSSQIMIASVCARLAQYNG</sequence>
<dbReference type="SMART" id="SM01120">
    <property type="entry name" value="Dak2"/>
    <property type="match status" value="1"/>
</dbReference>
<dbReference type="Gene3D" id="1.25.40.340">
    <property type="match status" value="1"/>
</dbReference>
<dbReference type="PANTHER" id="PTHR28629">
    <property type="entry name" value="TRIOKINASE/FMN CYCLASE"/>
    <property type="match status" value="1"/>
</dbReference>
<reference evidence="4 5" key="1">
    <citation type="journal article" date="2024" name="Chem. Sci.">
        <title>Discovery of megapolipeptins by genome mining of a Burkholderiales bacteria collection.</title>
        <authorList>
            <person name="Paulo B.S."/>
            <person name="Recchia M.J.J."/>
            <person name="Lee S."/>
            <person name="Fergusson C.H."/>
            <person name="Romanowski S.B."/>
            <person name="Hernandez A."/>
            <person name="Krull N."/>
            <person name="Liu D.Y."/>
            <person name="Cavanagh H."/>
            <person name="Bos A."/>
            <person name="Gray C.A."/>
            <person name="Murphy B.T."/>
            <person name="Linington R.G."/>
            <person name="Eustaquio A.S."/>
        </authorList>
    </citation>
    <scope>NUCLEOTIDE SEQUENCE [LARGE SCALE GENOMIC DNA]</scope>
    <source>
        <strain evidence="4 5">RL17-351-BIE-A</strain>
    </source>
</reference>
<dbReference type="InterPro" id="IPR050861">
    <property type="entry name" value="Dihydroxyacetone_Kinase"/>
</dbReference>
<keyword evidence="5" id="KW-1185">Reference proteome</keyword>
<evidence type="ECO:0000313" key="4">
    <source>
        <dbReference type="EMBL" id="MFM0237357.1"/>
    </source>
</evidence>
<keyword evidence="2 4" id="KW-0418">Kinase</keyword>
<accession>A0ABW9BBF2</accession>
<dbReference type="Pfam" id="PF02734">
    <property type="entry name" value="Dak2"/>
    <property type="match status" value="1"/>
</dbReference>
<dbReference type="NCBIfam" id="TIGR02365">
    <property type="entry name" value="dha_L_ycgS"/>
    <property type="match status" value="1"/>
</dbReference>
<comment type="caution">
    <text evidence="4">The sequence shown here is derived from an EMBL/GenBank/DDBJ whole genome shotgun (WGS) entry which is preliminary data.</text>
</comment>
<evidence type="ECO:0000259" key="3">
    <source>
        <dbReference type="PROSITE" id="PS51480"/>
    </source>
</evidence>
<evidence type="ECO:0000256" key="2">
    <source>
        <dbReference type="ARBA" id="ARBA00022777"/>
    </source>
</evidence>
<dbReference type="RefSeq" id="WP_408257932.1">
    <property type="nucleotide sequence ID" value="NZ_JAQQCK010000001.1"/>
</dbReference>